<keyword evidence="5" id="KW-0406">Ion transport</keyword>
<evidence type="ECO:0000313" key="8">
    <source>
        <dbReference type="Proteomes" id="UP001477870"/>
    </source>
</evidence>
<accession>A0ABU9T1Y4</accession>
<dbReference type="InterPro" id="IPR006127">
    <property type="entry name" value="ZnuA-like"/>
</dbReference>
<dbReference type="SUPFAM" id="SSF53807">
    <property type="entry name" value="Helical backbone' metal receptor"/>
    <property type="match status" value="1"/>
</dbReference>
<evidence type="ECO:0000313" key="7">
    <source>
        <dbReference type="EMBL" id="MEM5500145.1"/>
    </source>
</evidence>
<keyword evidence="8" id="KW-1185">Reference proteome</keyword>
<dbReference type="InterPro" id="IPR050492">
    <property type="entry name" value="Bact_metal-bind_prot9"/>
</dbReference>
<dbReference type="Pfam" id="PF01297">
    <property type="entry name" value="ZnuA"/>
    <property type="match status" value="1"/>
</dbReference>
<keyword evidence="4" id="KW-0732">Signal</keyword>
<dbReference type="PANTHER" id="PTHR42953">
    <property type="entry name" value="HIGH-AFFINITY ZINC UPTAKE SYSTEM PROTEIN ZNUA-RELATED"/>
    <property type="match status" value="1"/>
</dbReference>
<reference evidence="7 8" key="1">
    <citation type="submission" date="2024-03" db="EMBL/GenBank/DDBJ databases">
        <title>Community enrichment and isolation of bacterial strains for fucoidan degradation.</title>
        <authorList>
            <person name="Sichert A."/>
        </authorList>
    </citation>
    <scope>NUCLEOTIDE SEQUENCE [LARGE SCALE GENOMIC DNA]</scope>
    <source>
        <strain evidence="7 8">AS62</strain>
    </source>
</reference>
<dbReference type="Gene3D" id="3.40.50.1980">
    <property type="entry name" value="Nitrogenase molybdenum iron protein domain"/>
    <property type="match status" value="3"/>
</dbReference>
<evidence type="ECO:0000256" key="6">
    <source>
        <dbReference type="SAM" id="MobiDB-lite"/>
    </source>
</evidence>
<sequence>MSTLLLCTSANAAPKVVASIAPIHSLVSMVMGDVAEPELLLNANVSPHDFSLKPSDARAIQNADVVFWVGPALEAFLAKPLEALDSKDTNVALIDAKGLTLLDFRDGEKIAAASGHKDAHEHEDDDKHEGEHDHEDDHKDEAEHAHDHEDDHKDKQEAEHGHHGHTHVGDHDPHIWLDPRNAAVMLEAIAMQLESIDPENAETYRTNAHNALSGLQSLETKISTELSNVGKKSFVAFHDGTQYFEARFGLNAKGLLLDNPEVSASAARMKSLREVLKTEDVACIFSETQFNSDVTATLTEGLNVKVEVLDPLGAGIETGAGLYGELLTKLTGSFQRCLS</sequence>
<dbReference type="RefSeq" id="WP_342846133.1">
    <property type="nucleotide sequence ID" value="NZ_JBBMQO010000001.1"/>
</dbReference>
<feature type="region of interest" description="Disordered" evidence="6">
    <location>
        <begin position="112"/>
        <end position="173"/>
    </location>
</feature>
<keyword evidence="5" id="KW-0864">Zinc transport</keyword>
<keyword evidence="3" id="KW-0813">Transport</keyword>
<organism evidence="7 8">
    <name type="scientific">Ahrensia kielensis</name>
    <dbReference type="NCBI Taxonomy" id="76980"/>
    <lineage>
        <taxon>Bacteria</taxon>
        <taxon>Pseudomonadati</taxon>
        <taxon>Pseudomonadota</taxon>
        <taxon>Alphaproteobacteria</taxon>
        <taxon>Hyphomicrobiales</taxon>
        <taxon>Ahrensiaceae</taxon>
        <taxon>Ahrensia</taxon>
    </lineage>
</organism>
<proteinExistence type="inferred from homology"/>
<keyword evidence="5" id="KW-0862">Zinc</keyword>
<evidence type="ECO:0000256" key="3">
    <source>
        <dbReference type="ARBA" id="ARBA00022448"/>
    </source>
</evidence>
<dbReference type="Proteomes" id="UP001477870">
    <property type="component" value="Unassembled WGS sequence"/>
</dbReference>
<protein>
    <recommendedName>
        <fullName evidence="2">High-affinity zinc uptake system protein ZnuA</fullName>
    </recommendedName>
</protein>
<name>A0ABU9T1Y4_9HYPH</name>
<gene>
    <name evidence="7" type="ORF">WNY59_00935</name>
</gene>
<dbReference type="PANTHER" id="PTHR42953:SF3">
    <property type="entry name" value="HIGH-AFFINITY ZINC UPTAKE SYSTEM PROTEIN ZNUA"/>
    <property type="match status" value="1"/>
</dbReference>
<evidence type="ECO:0000256" key="4">
    <source>
        <dbReference type="ARBA" id="ARBA00022729"/>
    </source>
</evidence>
<comment type="similarity">
    <text evidence="1">Belongs to the bacterial solute-binding protein 9 family.</text>
</comment>
<evidence type="ECO:0000256" key="2">
    <source>
        <dbReference type="ARBA" id="ARBA00015915"/>
    </source>
</evidence>
<comment type="caution">
    <text evidence="7">The sequence shown here is derived from an EMBL/GenBank/DDBJ whole genome shotgun (WGS) entry which is preliminary data.</text>
</comment>
<evidence type="ECO:0000256" key="1">
    <source>
        <dbReference type="ARBA" id="ARBA00011028"/>
    </source>
</evidence>
<evidence type="ECO:0000256" key="5">
    <source>
        <dbReference type="ARBA" id="ARBA00022906"/>
    </source>
</evidence>
<dbReference type="EMBL" id="JBBMQO010000001">
    <property type="protein sequence ID" value="MEM5500145.1"/>
    <property type="molecule type" value="Genomic_DNA"/>
</dbReference>